<accession>Q6ZID5</accession>
<organism evidence="2 3">
    <name type="scientific">Oryza sativa subsp. japonica</name>
    <name type="common">Rice</name>
    <dbReference type="NCBI Taxonomy" id="39947"/>
    <lineage>
        <taxon>Eukaryota</taxon>
        <taxon>Viridiplantae</taxon>
        <taxon>Streptophyta</taxon>
        <taxon>Embryophyta</taxon>
        <taxon>Tracheophyta</taxon>
        <taxon>Spermatophyta</taxon>
        <taxon>Magnoliopsida</taxon>
        <taxon>Liliopsida</taxon>
        <taxon>Poales</taxon>
        <taxon>Poaceae</taxon>
        <taxon>BOP clade</taxon>
        <taxon>Oryzoideae</taxon>
        <taxon>Oryzeae</taxon>
        <taxon>Oryzinae</taxon>
        <taxon>Oryza</taxon>
        <taxon>Oryza sativa</taxon>
    </lineage>
</organism>
<evidence type="ECO:0000313" key="2">
    <source>
        <dbReference type="EMBL" id="BAC98511.1"/>
    </source>
</evidence>
<proteinExistence type="predicted"/>
<name>Q6ZID5_ORYSJ</name>
<reference evidence="3" key="1">
    <citation type="journal article" date="2005" name="Nature">
        <title>The map-based sequence of the rice genome.</title>
        <authorList>
            <consortium name="International rice genome sequencing project (IRGSP)"/>
            <person name="Matsumoto T."/>
            <person name="Wu J."/>
            <person name="Kanamori H."/>
            <person name="Katayose Y."/>
            <person name="Fujisawa M."/>
            <person name="Namiki N."/>
            <person name="Mizuno H."/>
            <person name="Yamamoto K."/>
            <person name="Antonio B.A."/>
            <person name="Baba T."/>
            <person name="Sakata K."/>
            <person name="Nagamura Y."/>
            <person name="Aoki H."/>
            <person name="Arikawa K."/>
            <person name="Arita K."/>
            <person name="Bito T."/>
            <person name="Chiden Y."/>
            <person name="Fujitsuka N."/>
            <person name="Fukunaka R."/>
            <person name="Hamada M."/>
            <person name="Harada C."/>
            <person name="Hayashi A."/>
            <person name="Hijishita S."/>
            <person name="Honda M."/>
            <person name="Hosokawa S."/>
            <person name="Ichikawa Y."/>
            <person name="Idonuma A."/>
            <person name="Iijima M."/>
            <person name="Ikeda M."/>
            <person name="Ikeno M."/>
            <person name="Ito K."/>
            <person name="Ito S."/>
            <person name="Ito T."/>
            <person name="Ito Y."/>
            <person name="Ito Y."/>
            <person name="Iwabuchi A."/>
            <person name="Kamiya K."/>
            <person name="Karasawa W."/>
            <person name="Kurita K."/>
            <person name="Katagiri S."/>
            <person name="Kikuta A."/>
            <person name="Kobayashi H."/>
            <person name="Kobayashi N."/>
            <person name="Machita K."/>
            <person name="Maehara T."/>
            <person name="Masukawa M."/>
            <person name="Mizubayashi T."/>
            <person name="Mukai Y."/>
            <person name="Nagasaki H."/>
            <person name="Nagata Y."/>
            <person name="Naito S."/>
            <person name="Nakashima M."/>
            <person name="Nakama Y."/>
            <person name="Nakamichi Y."/>
            <person name="Nakamura M."/>
            <person name="Meguro A."/>
            <person name="Negishi M."/>
            <person name="Ohta I."/>
            <person name="Ohta T."/>
            <person name="Okamoto M."/>
            <person name="Ono N."/>
            <person name="Saji S."/>
            <person name="Sakaguchi M."/>
            <person name="Sakai K."/>
            <person name="Shibata M."/>
            <person name="Shimokawa T."/>
            <person name="Song J."/>
            <person name="Takazaki Y."/>
            <person name="Terasawa K."/>
            <person name="Tsugane M."/>
            <person name="Tsuji K."/>
            <person name="Ueda S."/>
            <person name="Waki K."/>
            <person name="Yamagata H."/>
            <person name="Yamamoto M."/>
            <person name="Yamamoto S."/>
            <person name="Yamane H."/>
            <person name="Yoshiki S."/>
            <person name="Yoshihara R."/>
            <person name="Yukawa K."/>
            <person name="Zhong H."/>
            <person name="Yano M."/>
            <person name="Yuan Q."/>
            <person name="Ouyang S."/>
            <person name="Liu J."/>
            <person name="Jones K.M."/>
            <person name="Gansberger K."/>
            <person name="Moffat K."/>
            <person name="Hill J."/>
            <person name="Bera J."/>
            <person name="Fadrosh D."/>
            <person name="Jin S."/>
            <person name="Johri S."/>
            <person name="Kim M."/>
            <person name="Overton L."/>
            <person name="Reardon M."/>
            <person name="Tsitrin T."/>
            <person name="Vuong H."/>
            <person name="Weaver B."/>
            <person name="Ciecko A."/>
            <person name="Tallon L."/>
            <person name="Jackson J."/>
            <person name="Pai G."/>
            <person name="Aken S.V."/>
            <person name="Utterback T."/>
            <person name="Reidmuller S."/>
            <person name="Feldblyum T."/>
            <person name="Hsiao J."/>
            <person name="Zismann V."/>
            <person name="Iobst S."/>
            <person name="de Vazeille A.R."/>
            <person name="Buell C.R."/>
            <person name="Ying K."/>
            <person name="Li Y."/>
            <person name="Lu T."/>
            <person name="Huang Y."/>
            <person name="Zhao Q."/>
            <person name="Feng Q."/>
            <person name="Zhang L."/>
            <person name="Zhu J."/>
            <person name="Weng Q."/>
            <person name="Mu J."/>
            <person name="Lu Y."/>
            <person name="Fan D."/>
            <person name="Liu Y."/>
            <person name="Guan J."/>
            <person name="Zhang Y."/>
            <person name="Yu S."/>
            <person name="Liu X."/>
            <person name="Zhang Y."/>
            <person name="Hong G."/>
            <person name="Han B."/>
            <person name="Choisne N."/>
            <person name="Demange N."/>
            <person name="Orjeda G."/>
            <person name="Samain S."/>
            <person name="Cattolico L."/>
            <person name="Pelletier E."/>
            <person name="Couloux A."/>
            <person name="Segurens B."/>
            <person name="Wincker P."/>
            <person name="D'Hont A."/>
            <person name="Scarpelli C."/>
            <person name="Weissenbach J."/>
            <person name="Salanoubat M."/>
            <person name="Quetier F."/>
            <person name="Yu Y."/>
            <person name="Kim H.R."/>
            <person name="Rambo T."/>
            <person name="Currie J."/>
            <person name="Collura K."/>
            <person name="Luo M."/>
            <person name="Yang T."/>
            <person name="Ammiraju J.S.S."/>
            <person name="Engler F."/>
            <person name="Soderlund C."/>
            <person name="Wing R.A."/>
            <person name="Palmer L.E."/>
            <person name="de la Bastide M."/>
            <person name="Spiegel L."/>
            <person name="Nascimento L."/>
            <person name="Zutavern T."/>
            <person name="O'Shaughnessy A."/>
            <person name="Dike S."/>
            <person name="Dedhia N."/>
            <person name="Preston R."/>
            <person name="Balija V."/>
            <person name="McCombie W.R."/>
            <person name="Chow T."/>
            <person name="Chen H."/>
            <person name="Chung M."/>
            <person name="Chen C."/>
            <person name="Shaw J."/>
            <person name="Wu H."/>
            <person name="Hsiao K."/>
            <person name="Chao Y."/>
            <person name="Chu M."/>
            <person name="Cheng C."/>
            <person name="Hour A."/>
            <person name="Lee P."/>
            <person name="Lin S."/>
            <person name="Lin Y."/>
            <person name="Liou J."/>
            <person name="Liu S."/>
            <person name="Hsing Y."/>
            <person name="Raghuvanshi S."/>
            <person name="Mohanty A."/>
            <person name="Bharti A.K."/>
            <person name="Gaur A."/>
            <person name="Gupta V."/>
            <person name="Kumar D."/>
            <person name="Ravi V."/>
            <person name="Vij S."/>
            <person name="Kapur A."/>
            <person name="Khurana P."/>
            <person name="Khurana P."/>
            <person name="Khurana J.P."/>
            <person name="Tyagi A.K."/>
            <person name="Gaikwad K."/>
            <person name="Singh A."/>
            <person name="Dalal V."/>
            <person name="Srivastava S."/>
            <person name="Dixit A."/>
            <person name="Pal A.K."/>
            <person name="Ghazi I.A."/>
            <person name="Yadav M."/>
            <person name="Pandit A."/>
            <person name="Bhargava A."/>
            <person name="Sureshbabu K."/>
            <person name="Batra K."/>
            <person name="Sharma T.R."/>
            <person name="Mohapatra T."/>
            <person name="Singh N.K."/>
            <person name="Messing J."/>
            <person name="Nelson A.B."/>
            <person name="Fuks G."/>
            <person name="Kavchok S."/>
            <person name="Keizer G."/>
            <person name="Linton E."/>
            <person name="Llaca V."/>
            <person name="Song R."/>
            <person name="Tanyolac B."/>
            <person name="Young S."/>
            <person name="Ho-Il K."/>
            <person name="Hahn J.H."/>
            <person name="Sangsakoo G."/>
            <person name="Vanavichit A."/>
            <person name="de Mattos Luiz.A.T."/>
            <person name="Zimmer P.D."/>
            <person name="Malone G."/>
            <person name="Dellagostin O."/>
            <person name="de Oliveira A.C."/>
            <person name="Bevan M."/>
            <person name="Bancroft I."/>
            <person name="Minx P."/>
            <person name="Cordum H."/>
            <person name="Wilson R."/>
            <person name="Cheng Z."/>
            <person name="Jin W."/>
            <person name="Jiang J."/>
            <person name="Leong S.A."/>
            <person name="Iwama H."/>
            <person name="Gojobori T."/>
            <person name="Itoh T."/>
            <person name="Niimura Y."/>
            <person name="Fujii Y."/>
            <person name="Habara T."/>
            <person name="Sakai H."/>
            <person name="Sato Y."/>
            <person name="Wilson G."/>
            <person name="Kumar K."/>
            <person name="McCouch S."/>
            <person name="Juretic N."/>
            <person name="Hoen D."/>
            <person name="Wright S."/>
            <person name="Bruskiewich R."/>
            <person name="Bureau T."/>
            <person name="Miyao A."/>
            <person name="Hirochika H."/>
            <person name="Nishikawa T."/>
            <person name="Kadowaki K."/>
            <person name="Sugiura M."/>
            <person name="Burr B."/>
            <person name="Sasaki T."/>
        </authorList>
    </citation>
    <scope>NUCLEOTIDE SEQUENCE [LARGE SCALE GENOMIC DNA]</scope>
    <source>
        <strain evidence="3">cv. Nipponbare</strain>
    </source>
</reference>
<evidence type="ECO:0000313" key="3">
    <source>
        <dbReference type="Proteomes" id="UP000000763"/>
    </source>
</evidence>
<reference evidence="3" key="2">
    <citation type="journal article" date="2008" name="Nucleic Acids Res.">
        <title>The rice annotation project database (RAP-DB): 2008 update.</title>
        <authorList>
            <consortium name="The rice annotation project (RAP)"/>
        </authorList>
    </citation>
    <scope>GENOME REANNOTATION</scope>
    <source>
        <strain evidence="3">cv. Nipponbare</strain>
    </source>
</reference>
<feature type="region of interest" description="Disordered" evidence="1">
    <location>
        <begin position="1"/>
        <end position="25"/>
    </location>
</feature>
<sequence length="91" mass="9930">MARIQQRPPSPRAEDPALGRRGGYRPRAGAVDLVVMRHGGLCLRGSDGGRPPPTRRRWIARWGGMGAAASPSARENFFRAVCKKNIFCSGE</sequence>
<dbReference type="EMBL" id="AP004013">
    <property type="protein sequence ID" value="BAC98511.1"/>
    <property type="molecule type" value="Genomic_DNA"/>
</dbReference>
<gene>
    <name evidence="2" type="primary">OJ1575_B01.12</name>
</gene>
<protein>
    <submittedName>
        <fullName evidence="2">Uncharacterized protein</fullName>
    </submittedName>
</protein>
<dbReference type="AlphaFoldDB" id="Q6ZID5"/>
<evidence type="ECO:0000256" key="1">
    <source>
        <dbReference type="SAM" id="MobiDB-lite"/>
    </source>
</evidence>
<dbReference type="Proteomes" id="UP000000763">
    <property type="component" value="Chromosome 8"/>
</dbReference>